<sequence>MTSPPMEDFQLSLWCPFAGLAPPRSASSDLISVTSPTPHRDLQELGSIIDAT</sequence>
<keyword evidence="3" id="KW-1185">Reference proteome</keyword>
<organism evidence="2 3">
    <name type="scientific">Malus baccata</name>
    <name type="common">Siberian crab apple</name>
    <name type="synonym">Pyrus baccata</name>
    <dbReference type="NCBI Taxonomy" id="106549"/>
    <lineage>
        <taxon>Eukaryota</taxon>
        <taxon>Viridiplantae</taxon>
        <taxon>Streptophyta</taxon>
        <taxon>Embryophyta</taxon>
        <taxon>Tracheophyta</taxon>
        <taxon>Spermatophyta</taxon>
        <taxon>Magnoliopsida</taxon>
        <taxon>eudicotyledons</taxon>
        <taxon>Gunneridae</taxon>
        <taxon>Pentapetalae</taxon>
        <taxon>rosids</taxon>
        <taxon>fabids</taxon>
        <taxon>Rosales</taxon>
        <taxon>Rosaceae</taxon>
        <taxon>Amygdaloideae</taxon>
        <taxon>Maleae</taxon>
        <taxon>Malus</taxon>
    </lineage>
</organism>
<reference evidence="2 3" key="1">
    <citation type="journal article" date="2019" name="G3 (Bethesda)">
        <title>Sequencing of a Wild Apple (Malus baccata) Genome Unravels the Differences Between Cultivated and Wild Apple Species Regarding Disease Resistance and Cold Tolerance.</title>
        <authorList>
            <person name="Chen X."/>
        </authorList>
    </citation>
    <scope>NUCLEOTIDE SEQUENCE [LARGE SCALE GENOMIC DNA]</scope>
    <source>
        <strain evidence="3">cv. Shandingzi</strain>
        <tissue evidence="2">Leaves</tissue>
    </source>
</reference>
<proteinExistence type="predicted"/>
<accession>A0A540NNE8</accession>
<dbReference type="AlphaFoldDB" id="A0A540NNE8"/>
<protein>
    <submittedName>
        <fullName evidence="2">Uncharacterized protein</fullName>
    </submittedName>
</protein>
<name>A0A540NNE8_MALBA</name>
<dbReference type="EMBL" id="VIEB01000018">
    <property type="protein sequence ID" value="TQE12569.1"/>
    <property type="molecule type" value="Genomic_DNA"/>
</dbReference>
<evidence type="ECO:0000256" key="1">
    <source>
        <dbReference type="SAM" id="MobiDB-lite"/>
    </source>
</evidence>
<feature type="compositionally biased region" description="Polar residues" evidence="1">
    <location>
        <begin position="25"/>
        <end position="37"/>
    </location>
</feature>
<comment type="caution">
    <text evidence="2">The sequence shown here is derived from an EMBL/GenBank/DDBJ whole genome shotgun (WGS) entry which is preliminary data.</text>
</comment>
<evidence type="ECO:0000313" key="2">
    <source>
        <dbReference type="EMBL" id="TQE12569.1"/>
    </source>
</evidence>
<feature type="region of interest" description="Disordered" evidence="1">
    <location>
        <begin position="25"/>
        <end position="52"/>
    </location>
</feature>
<evidence type="ECO:0000313" key="3">
    <source>
        <dbReference type="Proteomes" id="UP000315295"/>
    </source>
</evidence>
<dbReference type="Proteomes" id="UP000315295">
    <property type="component" value="Unassembled WGS sequence"/>
</dbReference>
<gene>
    <name evidence="2" type="ORF">C1H46_001781</name>
</gene>